<dbReference type="GO" id="GO:0016491">
    <property type="term" value="F:oxidoreductase activity"/>
    <property type="evidence" value="ECO:0007669"/>
    <property type="project" value="UniProtKB-KW"/>
</dbReference>
<dbReference type="Pfam" id="PF02913">
    <property type="entry name" value="FAD-oxidase_C"/>
    <property type="match status" value="1"/>
</dbReference>
<sequence>MNRLVSLTALLGERCCTDADTLQRYGLDWTRFCQPAPLAVLFPQTQEEVQEIVRMANREGLQLVPSGGRTGLSGGACATAGEVVVSLERMNRLLAFDATDRLMTVEAGMVTETLQQLARERGLYFPVDFASRGSSQVGGNVATNAGGIRVLRYGMFRDWVAGLTVVTGAGELLQLNHGLVKNNTGYDLRHLFVGSEGTLGLVTAVTLKLARPPADSGVMLFAVPQLADVMTVLARFRQFADPLAFEFFSDAALAQVEARGHVASPFEGRYGYYALVEYERITPDVDEMALTAFAGLAGEGVVADAVLAQSDEQARRLWRLREDISESITPRTPYKNDIAVHPSQVPAFVADLDTLLAREYPGFEVVWFGHIGDGNLHVNVLRPPELTVEAFRQACERVNALVFGLVAAYNGSMSAEHGVGLLKAPYLAVSRSPEEIALMRGIKAVFDPRGVMNPGKLIA</sequence>
<dbReference type="SUPFAM" id="SSF56176">
    <property type="entry name" value="FAD-binding/transporter-associated domain-like"/>
    <property type="match status" value="1"/>
</dbReference>
<dbReference type="InterPro" id="IPR016166">
    <property type="entry name" value="FAD-bd_PCMH"/>
</dbReference>
<dbReference type="RefSeq" id="WP_088861321.1">
    <property type="nucleotide sequence ID" value="NZ_CP022115.1"/>
</dbReference>
<evidence type="ECO:0000313" key="8">
    <source>
        <dbReference type="Proteomes" id="UP000197424"/>
    </source>
</evidence>
<dbReference type="PROSITE" id="PS51387">
    <property type="entry name" value="FAD_PCMH"/>
    <property type="match status" value="1"/>
</dbReference>
<keyword evidence="5" id="KW-0560">Oxidoreductase</keyword>
<evidence type="ECO:0000313" key="7">
    <source>
        <dbReference type="EMBL" id="ASJ25476.1"/>
    </source>
</evidence>
<dbReference type="FunFam" id="1.10.45.10:FF:000001">
    <property type="entry name" value="D-lactate dehydrogenase mitochondrial"/>
    <property type="match status" value="1"/>
</dbReference>
<dbReference type="PANTHER" id="PTHR43716">
    <property type="entry name" value="D-2-HYDROXYGLUTARATE DEHYDROGENASE, MITOCHONDRIAL"/>
    <property type="match status" value="1"/>
</dbReference>
<comment type="similarity">
    <text evidence="2">Belongs to the FAD-binding oxidoreductase/transferase type 4 family.</text>
</comment>
<feature type="domain" description="FAD-binding PCMH-type" evidence="6">
    <location>
        <begin position="33"/>
        <end position="212"/>
    </location>
</feature>
<dbReference type="SUPFAM" id="SSF55103">
    <property type="entry name" value="FAD-linked oxidases, C-terminal domain"/>
    <property type="match status" value="1"/>
</dbReference>
<evidence type="ECO:0000256" key="2">
    <source>
        <dbReference type="ARBA" id="ARBA00008000"/>
    </source>
</evidence>
<proteinExistence type="inferred from homology"/>
<dbReference type="EMBL" id="CP022115">
    <property type="protein sequence ID" value="ASJ25476.1"/>
    <property type="molecule type" value="Genomic_DNA"/>
</dbReference>
<protein>
    <submittedName>
        <fullName evidence="7">FAD/FMN-containing dehydrogenase</fullName>
    </submittedName>
</protein>
<dbReference type="InterPro" id="IPR006094">
    <property type="entry name" value="Oxid_FAD_bind_N"/>
</dbReference>
<evidence type="ECO:0000256" key="3">
    <source>
        <dbReference type="ARBA" id="ARBA00022630"/>
    </source>
</evidence>
<evidence type="ECO:0000256" key="1">
    <source>
        <dbReference type="ARBA" id="ARBA00001974"/>
    </source>
</evidence>
<dbReference type="Pfam" id="PF01565">
    <property type="entry name" value="FAD_binding_4"/>
    <property type="match status" value="1"/>
</dbReference>
<dbReference type="GO" id="GO:0022904">
    <property type="term" value="P:respiratory electron transport chain"/>
    <property type="evidence" value="ECO:0007669"/>
    <property type="project" value="TreeGrafter"/>
</dbReference>
<organism evidence="7 8">
    <name type="scientific">Laribacter hongkongensis</name>
    <dbReference type="NCBI Taxonomy" id="168471"/>
    <lineage>
        <taxon>Bacteria</taxon>
        <taxon>Pseudomonadati</taxon>
        <taxon>Pseudomonadota</taxon>
        <taxon>Betaproteobacteria</taxon>
        <taxon>Neisseriales</taxon>
        <taxon>Aquaspirillaceae</taxon>
        <taxon>Laribacter</taxon>
    </lineage>
</organism>
<evidence type="ECO:0000259" key="6">
    <source>
        <dbReference type="PROSITE" id="PS51387"/>
    </source>
</evidence>
<keyword evidence="3" id="KW-0285">Flavoprotein</keyword>
<dbReference type="Gene3D" id="3.30.70.2740">
    <property type="match status" value="1"/>
</dbReference>
<dbReference type="InterPro" id="IPR016169">
    <property type="entry name" value="FAD-bd_PCMH_sub2"/>
</dbReference>
<evidence type="ECO:0000256" key="4">
    <source>
        <dbReference type="ARBA" id="ARBA00022827"/>
    </source>
</evidence>
<dbReference type="InterPro" id="IPR004113">
    <property type="entry name" value="FAD-bd_oxidored_4_C"/>
</dbReference>
<dbReference type="InterPro" id="IPR016164">
    <property type="entry name" value="FAD-linked_Oxase-like_C"/>
</dbReference>
<dbReference type="Gene3D" id="1.10.45.10">
    <property type="entry name" value="Vanillyl-alcohol Oxidase, Chain A, domain 4"/>
    <property type="match status" value="1"/>
</dbReference>
<dbReference type="Proteomes" id="UP000197424">
    <property type="component" value="Chromosome"/>
</dbReference>
<keyword evidence="4" id="KW-0274">FAD</keyword>
<dbReference type="PANTHER" id="PTHR43716:SF1">
    <property type="entry name" value="D-2-HYDROXYGLUTARATE DEHYDROGENASE, MITOCHONDRIAL"/>
    <property type="match status" value="1"/>
</dbReference>
<dbReference type="Gene3D" id="3.30.70.2190">
    <property type="match status" value="1"/>
</dbReference>
<gene>
    <name evidence="7" type="ORF">LHGZ1_2645</name>
</gene>
<dbReference type="AlphaFoldDB" id="A0A248LM86"/>
<dbReference type="InterPro" id="IPR036318">
    <property type="entry name" value="FAD-bd_PCMH-like_sf"/>
</dbReference>
<accession>A0A248LM86</accession>
<dbReference type="InterPro" id="IPR016171">
    <property type="entry name" value="Vanillyl_alc_oxidase_C-sub2"/>
</dbReference>
<dbReference type="OrthoDB" id="8522822at2"/>
<dbReference type="GO" id="GO:0071949">
    <property type="term" value="F:FAD binding"/>
    <property type="evidence" value="ECO:0007669"/>
    <property type="project" value="InterPro"/>
</dbReference>
<comment type="cofactor">
    <cofactor evidence="1">
        <name>FAD</name>
        <dbReference type="ChEBI" id="CHEBI:57692"/>
    </cofactor>
</comment>
<dbReference type="InterPro" id="IPR051264">
    <property type="entry name" value="FAD-oxidored/transferase_4"/>
</dbReference>
<name>A0A248LM86_9NEIS</name>
<dbReference type="Gene3D" id="3.30.465.10">
    <property type="match status" value="1"/>
</dbReference>
<reference evidence="8" key="1">
    <citation type="submission" date="2017-06" db="EMBL/GenBank/DDBJ databases">
        <title>Whole genome sequence of Laribacter hongkongensis LHGZ1.</title>
        <authorList>
            <person name="Chen D."/>
            <person name="Wu H."/>
            <person name="Chen J."/>
        </authorList>
    </citation>
    <scope>NUCLEOTIDE SEQUENCE [LARGE SCALE GENOMIC DNA]</scope>
    <source>
        <strain evidence="8">LHGZ1</strain>
    </source>
</reference>
<evidence type="ECO:0000256" key="5">
    <source>
        <dbReference type="ARBA" id="ARBA00023002"/>
    </source>
</evidence>